<dbReference type="Gene3D" id="3.40.190.170">
    <property type="entry name" value="Bacterial extracellular solute-binding protein, family 7"/>
    <property type="match status" value="1"/>
</dbReference>
<dbReference type="PANTHER" id="PTHR33376:SF4">
    <property type="entry name" value="SIALIC ACID-BINDING PERIPLASMIC PROTEIN SIAP"/>
    <property type="match status" value="1"/>
</dbReference>
<dbReference type="Pfam" id="PF03480">
    <property type="entry name" value="DctP"/>
    <property type="match status" value="1"/>
</dbReference>
<dbReference type="EMBL" id="CP101914">
    <property type="protein sequence ID" value="UUI02968.1"/>
    <property type="molecule type" value="Genomic_DNA"/>
</dbReference>
<dbReference type="CDD" id="cd13603">
    <property type="entry name" value="PBP2_TRAP_Siap_TeaA_like"/>
    <property type="match status" value="1"/>
</dbReference>
<dbReference type="Proteomes" id="UP001059773">
    <property type="component" value="Chromosome"/>
</dbReference>
<feature type="signal peptide" evidence="2">
    <location>
        <begin position="1"/>
        <end position="25"/>
    </location>
</feature>
<evidence type="ECO:0000256" key="2">
    <source>
        <dbReference type="SAM" id="SignalP"/>
    </source>
</evidence>
<organism evidence="3 4">
    <name type="scientific">Oceanobacillus jeddahense</name>
    <dbReference type="NCBI Taxonomy" id="1462527"/>
    <lineage>
        <taxon>Bacteria</taxon>
        <taxon>Bacillati</taxon>
        <taxon>Bacillota</taxon>
        <taxon>Bacilli</taxon>
        <taxon>Bacillales</taxon>
        <taxon>Bacillaceae</taxon>
        <taxon>Oceanobacillus</taxon>
    </lineage>
</organism>
<evidence type="ECO:0000313" key="3">
    <source>
        <dbReference type="EMBL" id="UUI02968.1"/>
    </source>
</evidence>
<feature type="chain" id="PRO_5046172084" evidence="2">
    <location>
        <begin position="26"/>
        <end position="339"/>
    </location>
</feature>
<evidence type="ECO:0000313" key="4">
    <source>
        <dbReference type="Proteomes" id="UP001059773"/>
    </source>
</evidence>
<dbReference type="InterPro" id="IPR038404">
    <property type="entry name" value="TRAP_DctP_sf"/>
</dbReference>
<evidence type="ECO:0000256" key="1">
    <source>
        <dbReference type="ARBA" id="ARBA00022729"/>
    </source>
</evidence>
<dbReference type="RefSeq" id="WP_256708154.1">
    <property type="nucleotide sequence ID" value="NZ_CP101914.1"/>
</dbReference>
<sequence length="339" mass="37687">MSFRKKNIGFIFGLFILLIVTTACGNGNDSNADADGGDSIELVAATINPGDTLLGEALVAFAEEIENQSNGEITVTVHLDGTLGNASSQYQSVISGDIDFIYSDIGWFAEHQPAFNVLDGYYLFEDQEHFESVVNSEDGLAYFEDLLVESPGLKHLMYIGGIERNIMSTFPIETVDDLRGREMRSGTGATELAWWEQLGASPVSIDLSEVYSALQTGVAEGTQNSLDSMIHNRFGEVGDYVARTQHDLTLGFVVMNNDRYEQLSDEHKEAIANAADIVQPEYIQMAFEQAEEDMRMLEEEFGITFTDVEVDEFIELSREQLMDLAEQYDVEEALEEIIE</sequence>
<protein>
    <submittedName>
        <fullName evidence="3">TRAP transporter substrate-binding protein</fullName>
    </submittedName>
</protein>
<dbReference type="PANTHER" id="PTHR33376">
    <property type="match status" value="1"/>
</dbReference>
<keyword evidence="1 2" id="KW-0732">Signal</keyword>
<dbReference type="NCBIfam" id="NF037995">
    <property type="entry name" value="TRAP_S1"/>
    <property type="match status" value="1"/>
</dbReference>
<dbReference type="InterPro" id="IPR018389">
    <property type="entry name" value="DctP_fam"/>
</dbReference>
<gene>
    <name evidence="3" type="ORF">NP439_23555</name>
</gene>
<name>A0ABY5JRM6_9BACI</name>
<keyword evidence="4" id="KW-1185">Reference proteome</keyword>
<dbReference type="PROSITE" id="PS51257">
    <property type="entry name" value="PROKAR_LIPOPROTEIN"/>
    <property type="match status" value="1"/>
</dbReference>
<accession>A0ABY5JRM6</accession>
<reference evidence="3" key="1">
    <citation type="submission" date="2022-07" db="EMBL/GenBank/DDBJ databases">
        <title>FELIX.</title>
        <authorList>
            <person name="Wan K.H."/>
            <person name="Park S."/>
            <person name="Lawrence Q."/>
            <person name="Eichenberger J.P."/>
            <person name="Booth B.W."/>
            <person name="Piaggio A.J."/>
            <person name="Chandler J.C."/>
            <person name="Franklin A.B."/>
            <person name="Celniker S.E."/>
        </authorList>
    </citation>
    <scope>NUCLEOTIDE SEQUENCE</scope>
    <source>
        <strain evidence="3">QA-1986 374</strain>
    </source>
</reference>
<proteinExistence type="predicted"/>